<keyword evidence="3" id="KW-1185">Reference proteome</keyword>
<dbReference type="HOGENOM" id="CLU_2146558_0_0_1"/>
<organism evidence="2 3">
    <name type="scientific">Neurospora tetrasperma (strain FGSC 2508 / ATCC MYA-4615 / P0657)</name>
    <dbReference type="NCBI Taxonomy" id="510951"/>
    <lineage>
        <taxon>Eukaryota</taxon>
        <taxon>Fungi</taxon>
        <taxon>Dikarya</taxon>
        <taxon>Ascomycota</taxon>
        <taxon>Pezizomycotina</taxon>
        <taxon>Sordariomycetes</taxon>
        <taxon>Sordariomycetidae</taxon>
        <taxon>Sordariales</taxon>
        <taxon>Sordariaceae</taxon>
        <taxon>Neurospora</taxon>
    </lineage>
</organism>
<dbReference type="RefSeq" id="XP_009849036.1">
    <property type="nucleotide sequence ID" value="XM_009850734.1"/>
</dbReference>
<protein>
    <submittedName>
        <fullName evidence="2">Uncharacterized protein</fullName>
    </submittedName>
</protein>
<proteinExistence type="predicted"/>
<sequence length="112" mass="12437">MPSPAPALVSITGLSVTAHNPSVYANEKTTHTKRIKYKEKSKGEARDLTPKLKYNRGNRDKKRNNRDRISKASTSSKTTFAASQHTTNKRSLVKKENYLAPEAPKPVAPVFS</sequence>
<evidence type="ECO:0000313" key="2">
    <source>
        <dbReference type="EMBL" id="EGO58708.1"/>
    </source>
</evidence>
<feature type="compositionally biased region" description="Pro residues" evidence="1">
    <location>
        <begin position="103"/>
        <end position="112"/>
    </location>
</feature>
<feature type="compositionally biased region" description="Basic residues" evidence="1">
    <location>
        <begin position="53"/>
        <end position="65"/>
    </location>
</feature>
<reference evidence="3" key="1">
    <citation type="journal article" date="2011" name="Genetics">
        <title>Massive changes in genome architecture accompany the transition to self-fertility in the filamentous fungus Neurospora tetrasperma.</title>
        <authorList>
            <person name="Ellison C.E."/>
            <person name="Stajich J.E."/>
            <person name="Jacobson D.J."/>
            <person name="Natvig D.O."/>
            <person name="Lapidus A."/>
            <person name="Foster B."/>
            <person name="Aerts A."/>
            <person name="Riley R."/>
            <person name="Lindquist E.A."/>
            <person name="Grigoriev I.V."/>
            <person name="Taylor J.W."/>
        </authorList>
    </citation>
    <scope>NUCLEOTIDE SEQUENCE [LARGE SCALE GENOMIC DNA]</scope>
    <source>
        <strain evidence="3">FGSC 2508 / P0657</strain>
    </source>
</reference>
<dbReference type="Proteomes" id="UP000008065">
    <property type="component" value="Unassembled WGS sequence"/>
</dbReference>
<feature type="compositionally biased region" description="Basic and acidic residues" evidence="1">
    <location>
        <begin position="38"/>
        <end position="50"/>
    </location>
</feature>
<dbReference type="AlphaFoldDB" id="F8MGY9"/>
<dbReference type="EMBL" id="GL891303">
    <property type="protein sequence ID" value="EGO58708.1"/>
    <property type="molecule type" value="Genomic_DNA"/>
</dbReference>
<gene>
    <name evidence="2" type="ORF">NEUTE1DRAFT_144889</name>
</gene>
<feature type="compositionally biased region" description="Low complexity" evidence="1">
    <location>
        <begin position="71"/>
        <end position="83"/>
    </location>
</feature>
<feature type="region of interest" description="Disordered" evidence="1">
    <location>
        <begin position="25"/>
        <end position="112"/>
    </location>
</feature>
<dbReference type="GeneID" id="20826515"/>
<evidence type="ECO:0000313" key="3">
    <source>
        <dbReference type="Proteomes" id="UP000008065"/>
    </source>
</evidence>
<dbReference type="VEuPathDB" id="FungiDB:NEUTE1DRAFT_144889"/>
<accession>F8MGY9</accession>
<evidence type="ECO:0000256" key="1">
    <source>
        <dbReference type="SAM" id="MobiDB-lite"/>
    </source>
</evidence>
<name>F8MGY9_NEUT8</name>
<dbReference type="KEGG" id="nte:NEUTE1DRAFT144889"/>